<evidence type="ECO:0000259" key="1">
    <source>
        <dbReference type="PROSITE" id="PS50994"/>
    </source>
</evidence>
<comment type="caution">
    <text evidence="2">The sequence shown here is derived from an EMBL/GenBank/DDBJ whole genome shotgun (WGS) entry which is preliminary data.</text>
</comment>
<dbReference type="PANTHER" id="PTHR46889:SF5">
    <property type="entry name" value="INTEGRASE PROTEIN"/>
    <property type="match status" value="1"/>
</dbReference>
<dbReference type="PANTHER" id="PTHR46889">
    <property type="entry name" value="TRANSPOSASE INSF FOR INSERTION SEQUENCE IS3B-RELATED"/>
    <property type="match status" value="1"/>
</dbReference>
<dbReference type="STRING" id="1618434.UR52_C0013G0001"/>
<dbReference type="AlphaFoldDB" id="A0A0G0AQ39"/>
<evidence type="ECO:0000313" key="3">
    <source>
        <dbReference type="Proteomes" id="UP000034176"/>
    </source>
</evidence>
<dbReference type="Proteomes" id="UP000034176">
    <property type="component" value="Unassembled WGS sequence"/>
</dbReference>
<accession>A0A0G0AQ39</accession>
<gene>
    <name evidence="2" type="ORF">UR52_C0013G0001</name>
</gene>
<dbReference type="NCBIfam" id="NF033516">
    <property type="entry name" value="transpos_IS3"/>
    <property type="match status" value="1"/>
</dbReference>
<proteinExistence type="predicted"/>
<dbReference type="Pfam" id="PF00665">
    <property type="entry name" value="rve"/>
    <property type="match status" value="1"/>
</dbReference>
<dbReference type="GO" id="GO:0003676">
    <property type="term" value="F:nucleic acid binding"/>
    <property type="evidence" value="ECO:0007669"/>
    <property type="project" value="InterPro"/>
</dbReference>
<dbReference type="Gene3D" id="3.30.420.10">
    <property type="entry name" value="Ribonuclease H-like superfamily/Ribonuclease H"/>
    <property type="match status" value="1"/>
</dbReference>
<dbReference type="Pfam" id="PF13333">
    <property type="entry name" value="rve_2"/>
    <property type="match status" value="1"/>
</dbReference>
<reference evidence="2 3" key="1">
    <citation type="journal article" date="2015" name="Nature">
        <title>rRNA introns, odd ribosomes, and small enigmatic genomes across a large radiation of phyla.</title>
        <authorList>
            <person name="Brown C.T."/>
            <person name="Hug L.A."/>
            <person name="Thomas B.C."/>
            <person name="Sharon I."/>
            <person name="Castelle C.J."/>
            <person name="Singh A."/>
            <person name="Wilkins M.J."/>
            <person name="Williams K.H."/>
            <person name="Banfield J.F."/>
        </authorList>
    </citation>
    <scope>NUCLEOTIDE SEQUENCE [LARGE SCALE GENOMIC DNA]</scope>
</reference>
<dbReference type="InterPro" id="IPR001584">
    <property type="entry name" value="Integrase_cat-core"/>
</dbReference>
<organism evidence="2 3">
    <name type="scientific">Candidatus Gottesmanbacteria bacterium GW2011_GWA1_34_13</name>
    <dbReference type="NCBI Taxonomy" id="1618434"/>
    <lineage>
        <taxon>Bacteria</taxon>
        <taxon>Candidatus Gottesmaniibacteriota</taxon>
    </lineage>
</organism>
<feature type="domain" description="Integrase catalytic" evidence="1">
    <location>
        <begin position="103"/>
        <end position="263"/>
    </location>
</feature>
<dbReference type="InterPro" id="IPR036397">
    <property type="entry name" value="RNaseH_sf"/>
</dbReference>
<name>A0A0G0AQ39_9BACT</name>
<dbReference type="InterPro" id="IPR048020">
    <property type="entry name" value="Transpos_IS3"/>
</dbReference>
<evidence type="ECO:0000313" key="2">
    <source>
        <dbReference type="EMBL" id="KKP59118.1"/>
    </source>
</evidence>
<dbReference type="SUPFAM" id="SSF53098">
    <property type="entry name" value="Ribonuclease H-like"/>
    <property type="match status" value="1"/>
</dbReference>
<dbReference type="InterPro" id="IPR050900">
    <property type="entry name" value="Transposase_IS3/IS150/IS904"/>
</dbReference>
<sequence length="267" mass="30843">MPKVSKPLISRALGIGERNLYNQNNKQNQIDLILKDQILKVLELNPSYGHQRIALALGIGKKRARRAMKLFGIKPYKRKARWTKKKDYGNPPSGYPNLIKGSCPIKPNVFFAGDFTRLSWNGKIIYLATFMDIFTREIVGWSVSTHHTTELVVEAYLDAVKTVGRSQIVHTDQGSEYNSKDYAKFMEGLEVKISMSAKASPWENGYQESFYDNFKTDLGLEFERFETIGEFVEAIHKTINYYNQDRIHTKLKMSPIRFKLKFLSRNM</sequence>
<protein>
    <submittedName>
        <fullName evidence="2">Integrase, catalytic region</fullName>
    </submittedName>
</protein>
<dbReference type="EMBL" id="LBPN01000013">
    <property type="protein sequence ID" value="KKP59118.1"/>
    <property type="molecule type" value="Genomic_DNA"/>
</dbReference>
<dbReference type="PROSITE" id="PS50994">
    <property type="entry name" value="INTEGRASE"/>
    <property type="match status" value="1"/>
</dbReference>
<dbReference type="GO" id="GO:0015074">
    <property type="term" value="P:DNA integration"/>
    <property type="evidence" value="ECO:0007669"/>
    <property type="project" value="InterPro"/>
</dbReference>
<dbReference type="InterPro" id="IPR012337">
    <property type="entry name" value="RNaseH-like_sf"/>
</dbReference>